<sequence length="214" mass="23288">MALQLSRDVSFCRAGEALVFLDLRTDRYFRLGSADQQKFERFIGGAADEIELAPFVSAGILEKGAPAGPCAPTSATIASNDIQGLPPMRASVAGAMETAWHVMSAHRAIGKSRLPRTLAALARRKQGALTASSEDIRATALLFDANRSFVPIERRCLIDSIALLRMLHARNLGAELVFGVRIDPFAAHCWLQADNYILTCAYDEARGFTPILVR</sequence>
<name>A0A1Y6FQT9_9SPHN</name>
<gene>
    <name evidence="2" type="ORF">SAMN06295984_2045</name>
</gene>
<dbReference type="NCBIfam" id="NF033537">
    <property type="entry name" value="lasso_biosyn_B2"/>
    <property type="match status" value="1"/>
</dbReference>
<dbReference type="RefSeq" id="WP_086457061.1">
    <property type="nucleotide sequence ID" value="NZ_FXWL01000002.1"/>
</dbReference>
<keyword evidence="3" id="KW-1185">Reference proteome</keyword>
<feature type="domain" description="Microcin J25-processing protein McjB C-terminal" evidence="1">
    <location>
        <begin position="105"/>
        <end position="212"/>
    </location>
</feature>
<dbReference type="AlphaFoldDB" id="A0A1Y6FQT9"/>
<proteinExistence type="predicted"/>
<dbReference type="EMBL" id="FXWL01000002">
    <property type="protein sequence ID" value="SMQ76606.1"/>
    <property type="molecule type" value="Genomic_DNA"/>
</dbReference>
<dbReference type="InterPro" id="IPR053521">
    <property type="entry name" value="McjB-like"/>
</dbReference>
<evidence type="ECO:0000313" key="2">
    <source>
        <dbReference type="EMBL" id="SMQ76606.1"/>
    </source>
</evidence>
<protein>
    <submittedName>
        <fullName evidence="2">Transglutaminase-like superfamily protein</fullName>
    </submittedName>
</protein>
<accession>A0A1Y6FQT9</accession>
<reference evidence="3" key="1">
    <citation type="submission" date="2017-04" db="EMBL/GenBank/DDBJ databases">
        <authorList>
            <person name="Varghese N."/>
            <person name="Submissions S."/>
        </authorList>
    </citation>
    <scope>NUCLEOTIDE SEQUENCE [LARGE SCALE GENOMIC DNA]</scope>
    <source>
        <strain evidence="3">UI2</strain>
    </source>
</reference>
<dbReference type="Pfam" id="PF13471">
    <property type="entry name" value="Transglut_core3"/>
    <property type="match status" value="1"/>
</dbReference>
<dbReference type="Proteomes" id="UP000194469">
    <property type="component" value="Unassembled WGS sequence"/>
</dbReference>
<organism evidence="2 3">
    <name type="scientific">Sphingopyxis terrae subsp. ummariensis</name>
    <dbReference type="NCBI Taxonomy" id="429001"/>
    <lineage>
        <taxon>Bacteria</taxon>
        <taxon>Pseudomonadati</taxon>
        <taxon>Pseudomonadota</taxon>
        <taxon>Alphaproteobacteria</taxon>
        <taxon>Sphingomonadales</taxon>
        <taxon>Sphingomonadaceae</taxon>
        <taxon>Sphingopyxis</taxon>
    </lineage>
</organism>
<dbReference type="InterPro" id="IPR032708">
    <property type="entry name" value="McjB_C"/>
</dbReference>
<evidence type="ECO:0000313" key="3">
    <source>
        <dbReference type="Proteomes" id="UP000194469"/>
    </source>
</evidence>
<evidence type="ECO:0000259" key="1">
    <source>
        <dbReference type="Pfam" id="PF13471"/>
    </source>
</evidence>
<dbReference type="GeneID" id="303001694"/>